<gene>
    <name evidence="13" type="ORF">lacNasYZ03_06170</name>
</gene>
<evidence type="ECO:0000259" key="12">
    <source>
        <dbReference type="Pfam" id="PF02324"/>
    </source>
</evidence>
<dbReference type="InterPro" id="IPR003318">
    <property type="entry name" value="Glyco_hydro70cat"/>
</dbReference>
<feature type="domain" description="Glycoside hydrolase family 70 catalytic" evidence="12">
    <location>
        <begin position="254"/>
        <end position="1069"/>
    </location>
</feature>
<comment type="similarity">
    <text evidence="3">Belongs to the glycosyl hydrolase 70 family.</text>
</comment>
<dbReference type="Pfam" id="PF01473">
    <property type="entry name" value="Choline_bind_1"/>
    <property type="match status" value="1"/>
</dbReference>
<protein>
    <recommendedName>
        <fullName evidence="4">dextransucrase</fullName>
        <ecNumber evidence="4">2.4.1.5</ecNumber>
    </recommendedName>
    <alternativeName>
        <fullName evidence="8">Dextransucrase</fullName>
    </alternativeName>
    <alternativeName>
        <fullName evidence="9">Sucrose 6-glucosyltransferase</fullName>
    </alternativeName>
</protein>
<dbReference type="Proteomes" id="UP000616547">
    <property type="component" value="Unassembled WGS sequence"/>
</dbReference>
<proteinExistence type="inferred from homology"/>
<keyword evidence="5" id="KW-0328">Glycosyltransferase</keyword>
<evidence type="ECO:0000256" key="3">
    <source>
        <dbReference type="ARBA" id="ARBA00009247"/>
    </source>
</evidence>
<sequence>MNYSKKGKFAWLMTGAALLATLTSLPFSQSVSAANAKKNGWQNTKVGRVYYRNGKKVTSSYLVSGGYVYYLKKNGVMIKNKTSKIKGTKVKFDKNGHVTSFRGKTKINSSWYYFTKTGKMVRNKTVKGSKYVYHYSKSGKLLSALSSLKGKTYYIDAASAKPRKNFMYKSGSKWYYFNSAGLGSTSFKMSFTKQGSLVNTNKTFAQNNQAYSLTSASIDNVDGYLTADSWYRPKKILKNGTTWTKSTASDKRPLLMVYWPSRQIFVDYLNFMKKNGFVSANADFKTSDKTSDLFNAANQIQKNVEKQITSKKSTTWLKTLMTEFKKTESIWTKESEDENYSGMQLQGGFFRYDNSDLTPWTKSSYRLLGRYPAYLTGDDKNVLTEYLLANDIDNSNPVVQAEQLNWMYYLLNFGQITGGSQDSDAHFDSIRVDAVDFTDADLINIMGQYFKAAYGMNSDAKSNAHLNILEGWNSAIPAAINKMGNPGLNMDDSLRQSINNSLNSNPDSLSASDKTDRLKKLISGSLVNRASDSSEGTAMPNYSFIRAHDSNSQDQLRQAIHDATGQPYGQFTQAEEEKGIDLYLKDQNSTEKTYNLYNMPAAYSLLLTNKDTIPRVYYGDMYADGGQYMAKKTRYYQAISNLLKSRVKYVGGGQSMSVDENGVLTSVRYGKGVKSASDQGTEESRTEGIGVIISNNSDLSLGSNDKVVLHMGAAHKNQEYRAVLLPSSKELDNGAVTNSYLQSYSSDTNAPRAKTDDKGDLVFTNQDLKQDGKSEEGTAIKGYSNPDMKGYVAVWVPVGAKDSQDARTKASSSTKSSTSAYESNAAFDSNVIFEGFSNFVYYPTKSSEAANVQIAQNASLFKDLGITSFEMAPQYVSSKDKTFLDSTIDNGYAFDDRYDVALSGNNKYGSAEDLRNALKALHKQGLQVMADWVPNQIYNLPGKEATTVTRSDDFGRDMGSDSLKKFVYITNSIGGGTYQKKYGGAFLATLQKKYPQLFKTKQISTGKPMDPSVKITEWSAKYMNGTNILNRGAGYVLKNPAGTYYNVGYSKKDGKQSYKISQYLPEQLTGSSLTKKGSSYVYYDDNGKQAKNTLVKDDAGNWYYFDKNGNMVKSSKLTSIKTTSATGTYFFAANGLSFRKGLLNDGKHTYYLAANGQLLKNQTVKVGHYTYTLNSKGYVSSEQYK</sequence>
<feature type="repeat" description="Cell wall-binding" evidence="10">
    <location>
        <begin position="1091"/>
        <end position="1111"/>
    </location>
</feature>
<evidence type="ECO:0000256" key="5">
    <source>
        <dbReference type="ARBA" id="ARBA00022676"/>
    </source>
</evidence>
<dbReference type="EMBL" id="BOCI01000156">
    <property type="protein sequence ID" value="GHW00930.1"/>
    <property type="molecule type" value="Genomic_DNA"/>
</dbReference>
<evidence type="ECO:0000256" key="7">
    <source>
        <dbReference type="ARBA" id="ARBA00022737"/>
    </source>
</evidence>
<feature type="chain" id="PRO_5047008625" description="dextransucrase" evidence="11">
    <location>
        <begin position="34"/>
        <end position="1185"/>
    </location>
</feature>
<dbReference type="InterPro" id="IPR017853">
    <property type="entry name" value="GH"/>
</dbReference>
<evidence type="ECO:0000256" key="2">
    <source>
        <dbReference type="ARBA" id="ARBA00003243"/>
    </source>
</evidence>
<dbReference type="CDD" id="cd00551">
    <property type="entry name" value="AmyAc_family"/>
    <property type="match status" value="1"/>
</dbReference>
<dbReference type="Pfam" id="PF19127">
    <property type="entry name" value="Choline_bind_3"/>
    <property type="match status" value="1"/>
</dbReference>
<accession>A0ABQ3W6H4</accession>
<evidence type="ECO:0000313" key="14">
    <source>
        <dbReference type="Proteomes" id="UP000616547"/>
    </source>
</evidence>
<evidence type="ECO:0000256" key="6">
    <source>
        <dbReference type="ARBA" id="ARBA00022679"/>
    </source>
</evidence>
<keyword evidence="14" id="KW-1185">Reference proteome</keyword>
<feature type="signal peptide" evidence="11">
    <location>
        <begin position="1"/>
        <end position="33"/>
    </location>
</feature>
<evidence type="ECO:0000256" key="1">
    <source>
        <dbReference type="ARBA" id="ARBA00001152"/>
    </source>
</evidence>
<dbReference type="Pfam" id="PF02324">
    <property type="entry name" value="Glyco_hydro_70"/>
    <property type="match status" value="1"/>
</dbReference>
<keyword evidence="6" id="KW-0808">Transferase</keyword>
<dbReference type="Gene3D" id="2.30.30.20">
    <property type="entry name" value="Aspartate carbamoyltransferase regulatory subunit, C-terminal domain"/>
    <property type="match status" value="1"/>
</dbReference>
<comment type="caution">
    <text evidence="13">The sequence shown here is derived from an EMBL/GenBank/DDBJ whole genome shotgun (WGS) entry which is preliminary data.</text>
</comment>
<dbReference type="InterPro" id="IPR018337">
    <property type="entry name" value="Cell_wall/Cho-bd_repeat"/>
</dbReference>
<dbReference type="SUPFAM" id="SSF51445">
    <property type="entry name" value="(Trans)glycosidases"/>
    <property type="match status" value="2"/>
</dbReference>
<dbReference type="Gene3D" id="2.30.30.420">
    <property type="entry name" value="glucansucrase"/>
    <property type="match status" value="1"/>
</dbReference>
<dbReference type="PROSITE" id="PS51170">
    <property type="entry name" value="CW"/>
    <property type="match status" value="1"/>
</dbReference>
<dbReference type="Gene3D" id="3.20.20.470">
    <property type="entry name" value="Glucansucrase"/>
    <property type="match status" value="1"/>
</dbReference>
<dbReference type="EC" id="2.4.1.5" evidence="4"/>
<dbReference type="Gene3D" id="2.10.270.10">
    <property type="entry name" value="Cholin Binding"/>
    <property type="match status" value="2"/>
</dbReference>
<name>A0ABQ3W6H4_9LACO</name>
<evidence type="ECO:0000256" key="8">
    <source>
        <dbReference type="ARBA" id="ARBA00029911"/>
    </source>
</evidence>
<evidence type="ECO:0000256" key="10">
    <source>
        <dbReference type="PROSITE-ProRule" id="PRU00591"/>
    </source>
</evidence>
<comment type="function">
    <text evidence="2">Production of extracellular glucans, that are thought to play a key role in the development of the dental plaque because of their ability to adhere to smooth surfaces and mediate the aggregation of bacterial cells and food debris.</text>
</comment>
<comment type="catalytic activity">
    <reaction evidence="1">
        <text>[(1-&gt;6)-alpha-D-glucosyl](n) + sucrose = [(1-&gt;6)-alpha-D-glucosyl](n+1) + D-fructose</text>
        <dbReference type="Rhea" id="RHEA:18825"/>
        <dbReference type="Rhea" id="RHEA-COMP:11144"/>
        <dbReference type="Rhea" id="RHEA-COMP:11145"/>
        <dbReference type="ChEBI" id="CHEBI:17992"/>
        <dbReference type="ChEBI" id="CHEBI:18269"/>
        <dbReference type="ChEBI" id="CHEBI:37721"/>
        <dbReference type="EC" id="2.4.1.5"/>
    </reaction>
</comment>
<evidence type="ECO:0000313" key="13">
    <source>
        <dbReference type="EMBL" id="GHW00930.1"/>
    </source>
</evidence>
<keyword evidence="7" id="KW-0677">Repeat</keyword>
<reference evidence="14" key="1">
    <citation type="submission" date="2021-01" db="EMBL/GenBank/DDBJ databases">
        <title>Draft genome sequence of Nasalis larvatus strain YZ03.</title>
        <authorList>
            <person name="Suzuki-Hashido N."/>
            <person name="Tsuchida S."/>
            <person name="Hayakawa T."/>
        </authorList>
    </citation>
    <scope>NUCLEOTIDE SEQUENCE [LARGE SCALE GENOMIC DNA]</scope>
    <source>
        <strain evidence="14">YZ03</strain>
    </source>
</reference>
<evidence type="ECO:0000256" key="4">
    <source>
        <dbReference type="ARBA" id="ARBA00012592"/>
    </source>
</evidence>
<dbReference type="SUPFAM" id="SSF69360">
    <property type="entry name" value="Cell wall binding repeat"/>
    <property type="match status" value="2"/>
</dbReference>
<dbReference type="RefSeq" id="WP_201331104.1">
    <property type="nucleotide sequence ID" value="NZ_BOCG01000399.1"/>
</dbReference>
<evidence type="ECO:0000256" key="9">
    <source>
        <dbReference type="ARBA" id="ARBA00032238"/>
    </source>
</evidence>
<keyword evidence="11" id="KW-0732">Signal</keyword>
<organism evidence="13 14">
    <name type="scientific">Lactobacillus nasalidis</name>
    <dbReference type="NCBI Taxonomy" id="2797258"/>
    <lineage>
        <taxon>Bacteria</taxon>
        <taxon>Bacillati</taxon>
        <taxon>Bacillota</taxon>
        <taxon>Bacilli</taxon>
        <taxon>Lactobacillales</taxon>
        <taxon>Lactobacillaceae</taxon>
        <taxon>Lactobacillus</taxon>
    </lineage>
</organism>
<evidence type="ECO:0000256" key="11">
    <source>
        <dbReference type="SAM" id="SignalP"/>
    </source>
</evidence>